<dbReference type="Proteomes" id="UP000824267">
    <property type="component" value="Unassembled WGS sequence"/>
</dbReference>
<accession>A0A9D1RIR5</accession>
<dbReference type="Gene3D" id="1.20.1440.120">
    <property type="entry name" value="Recombination protein O, C-terminal domain"/>
    <property type="match status" value="1"/>
</dbReference>
<comment type="function">
    <text evidence="7">Involved in DNA repair and RecF pathway recombination.</text>
</comment>
<evidence type="ECO:0000256" key="4">
    <source>
        <dbReference type="ARBA" id="ARBA00023172"/>
    </source>
</evidence>
<proteinExistence type="inferred from homology"/>
<dbReference type="SUPFAM" id="SSF57863">
    <property type="entry name" value="ArfGap/RecO-like zinc finger"/>
    <property type="match status" value="1"/>
</dbReference>
<evidence type="ECO:0000313" key="9">
    <source>
        <dbReference type="EMBL" id="HIW88220.1"/>
    </source>
</evidence>
<dbReference type="HAMAP" id="MF_00201">
    <property type="entry name" value="RecO"/>
    <property type="match status" value="1"/>
</dbReference>
<dbReference type="PANTHER" id="PTHR33991">
    <property type="entry name" value="DNA REPAIR PROTEIN RECO"/>
    <property type="match status" value="1"/>
</dbReference>
<keyword evidence="4 7" id="KW-0233">DNA recombination</keyword>
<keyword evidence="5 7" id="KW-0234">DNA repair</keyword>
<dbReference type="NCBIfam" id="TIGR00613">
    <property type="entry name" value="reco"/>
    <property type="match status" value="1"/>
</dbReference>
<reference evidence="9" key="1">
    <citation type="journal article" date="2021" name="PeerJ">
        <title>Extensive microbial diversity within the chicken gut microbiome revealed by metagenomics and culture.</title>
        <authorList>
            <person name="Gilroy R."/>
            <person name="Ravi A."/>
            <person name="Getino M."/>
            <person name="Pursley I."/>
            <person name="Horton D.L."/>
            <person name="Alikhan N.F."/>
            <person name="Baker D."/>
            <person name="Gharbi K."/>
            <person name="Hall N."/>
            <person name="Watson M."/>
            <person name="Adriaenssens E.M."/>
            <person name="Foster-Nyarko E."/>
            <person name="Jarju S."/>
            <person name="Secka A."/>
            <person name="Antonio M."/>
            <person name="Oren A."/>
            <person name="Chaudhuri R.R."/>
            <person name="La Ragione R."/>
            <person name="Hildebrand F."/>
            <person name="Pallen M.J."/>
        </authorList>
    </citation>
    <scope>NUCLEOTIDE SEQUENCE</scope>
    <source>
        <strain evidence="9">Gambia16-930</strain>
    </source>
</reference>
<dbReference type="InterPro" id="IPR012340">
    <property type="entry name" value="NA-bd_OB-fold"/>
</dbReference>
<organism evidence="9 10">
    <name type="scientific">Candidatus Onthomorpha intestinigallinarum</name>
    <dbReference type="NCBI Taxonomy" id="2840880"/>
    <lineage>
        <taxon>Bacteria</taxon>
        <taxon>Pseudomonadati</taxon>
        <taxon>Bacteroidota</taxon>
        <taxon>Bacteroidia</taxon>
        <taxon>Bacteroidales</taxon>
        <taxon>Candidatus Onthomorpha</taxon>
    </lineage>
</organism>
<evidence type="ECO:0000256" key="6">
    <source>
        <dbReference type="ARBA" id="ARBA00033409"/>
    </source>
</evidence>
<evidence type="ECO:0000256" key="3">
    <source>
        <dbReference type="ARBA" id="ARBA00022763"/>
    </source>
</evidence>
<sequence length="241" mass="27451">MLHKTKAIVLSSIPYSESNIISKLFTEQAGLGTYMVRGVRKHNDRTKAAHFQPLRVIEIETQDNKKSSLQTVRTSCQLLNSDGINCDMVKTSIAIFMSEVINLSIREETVNRPLFDFLLDSIRQLEQADSKHLAEFHIRFLIDFAGKLGFSPMDNYNEQQTVFNPVSGCFVSQPQDKDCFSVEQSRLLHAFLGKESHSSVNVCSSRAERNMLLDGLVLFYRIHITNNREIKSRNVLSTILH</sequence>
<name>A0A9D1RIR5_9BACT</name>
<dbReference type="Gene3D" id="2.40.50.140">
    <property type="entry name" value="Nucleic acid-binding proteins"/>
    <property type="match status" value="1"/>
</dbReference>
<comment type="caution">
    <text evidence="9">The sequence shown here is derived from an EMBL/GenBank/DDBJ whole genome shotgun (WGS) entry which is preliminary data.</text>
</comment>
<feature type="domain" description="DNA replication/recombination mediator RecO N-terminal" evidence="8">
    <location>
        <begin position="1"/>
        <end position="74"/>
    </location>
</feature>
<gene>
    <name evidence="7 9" type="primary">recO</name>
    <name evidence="9" type="ORF">IAC47_08150</name>
</gene>
<dbReference type="Pfam" id="PF02565">
    <property type="entry name" value="RecO_C"/>
    <property type="match status" value="1"/>
</dbReference>
<dbReference type="SUPFAM" id="SSF50249">
    <property type="entry name" value="Nucleic acid-binding proteins"/>
    <property type="match status" value="1"/>
</dbReference>
<evidence type="ECO:0000256" key="2">
    <source>
        <dbReference type="ARBA" id="ARBA00021310"/>
    </source>
</evidence>
<evidence type="ECO:0000256" key="1">
    <source>
        <dbReference type="ARBA" id="ARBA00007452"/>
    </source>
</evidence>
<dbReference type="PANTHER" id="PTHR33991:SF1">
    <property type="entry name" value="DNA REPAIR PROTEIN RECO"/>
    <property type="match status" value="1"/>
</dbReference>
<dbReference type="EMBL" id="DXGG01000251">
    <property type="protein sequence ID" value="HIW88220.1"/>
    <property type="molecule type" value="Genomic_DNA"/>
</dbReference>
<evidence type="ECO:0000259" key="8">
    <source>
        <dbReference type="Pfam" id="PF11967"/>
    </source>
</evidence>
<evidence type="ECO:0000313" key="10">
    <source>
        <dbReference type="Proteomes" id="UP000824267"/>
    </source>
</evidence>
<dbReference type="InterPro" id="IPR042242">
    <property type="entry name" value="RecO_C"/>
</dbReference>
<dbReference type="GO" id="GO:0006310">
    <property type="term" value="P:DNA recombination"/>
    <property type="evidence" value="ECO:0007669"/>
    <property type="project" value="UniProtKB-UniRule"/>
</dbReference>
<protein>
    <recommendedName>
        <fullName evidence="2 7">DNA repair protein RecO</fullName>
    </recommendedName>
    <alternativeName>
        <fullName evidence="6 7">Recombination protein O</fullName>
    </alternativeName>
</protein>
<dbReference type="GO" id="GO:0006302">
    <property type="term" value="P:double-strand break repair"/>
    <property type="evidence" value="ECO:0007669"/>
    <property type="project" value="TreeGrafter"/>
</dbReference>
<reference evidence="9" key="2">
    <citation type="submission" date="2021-04" db="EMBL/GenBank/DDBJ databases">
        <authorList>
            <person name="Gilroy R."/>
        </authorList>
    </citation>
    <scope>NUCLEOTIDE SEQUENCE</scope>
    <source>
        <strain evidence="9">Gambia16-930</strain>
    </source>
</reference>
<dbReference type="AlphaFoldDB" id="A0A9D1RIR5"/>
<comment type="similarity">
    <text evidence="1 7">Belongs to the RecO family.</text>
</comment>
<dbReference type="InterPro" id="IPR003717">
    <property type="entry name" value="RecO"/>
</dbReference>
<dbReference type="GO" id="GO:0043590">
    <property type="term" value="C:bacterial nucleoid"/>
    <property type="evidence" value="ECO:0007669"/>
    <property type="project" value="TreeGrafter"/>
</dbReference>
<evidence type="ECO:0000256" key="7">
    <source>
        <dbReference type="HAMAP-Rule" id="MF_00201"/>
    </source>
</evidence>
<evidence type="ECO:0000256" key="5">
    <source>
        <dbReference type="ARBA" id="ARBA00023204"/>
    </source>
</evidence>
<dbReference type="InterPro" id="IPR022572">
    <property type="entry name" value="DNA_rep/recomb_RecO_N"/>
</dbReference>
<keyword evidence="3 7" id="KW-0227">DNA damage</keyword>
<dbReference type="InterPro" id="IPR037278">
    <property type="entry name" value="ARFGAP/RecO"/>
</dbReference>
<dbReference type="Pfam" id="PF11967">
    <property type="entry name" value="RecO_N"/>
    <property type="match status" value="1"/>
</dbReference>